<evidence type="ECO:0000313" key="8">
    <source>
        <dbReference type="Proteomes" id="UP001214628"/>
    </source>
</evidence>
<evidence type="ECO:0000256" key="1">
    <source>
        <dbReference type="ARBA" id="ARBA00022617"/>
    </source>
</evidence>
<dbReference type="InterPro" id="IPR001199">
    <property type="entry name" value="Cyt_B5-like_heme/steroid-bd"/>
</dbReference>
<reference evidence="7" key="1">
    <citation type="submission" date="2023-02" db="EMBL/GenBank/DDBJ databases">
        <title>Mating type loci evolution in Malassezia.</title>
        <authorList>
            <person name="Coelho M.A."/>
        </authorList>
    </citation>
    <scope>NUCLEOTIDE SEQUENCE</scope>
    <source>
        <strain evidence="7">CBS 14136</strain>
    </source>
</reference>
<dbReference type="FunFam" id="3.10.120.10:FF:000001">
    <property type="entry name" value="Cytochrome b5 reductase 4"/>
    <property type="match status" value="1"/>
</dbReference>
<dbReference type="SMART" id="SM01117">
    <property type="entry name" value="Cyt-b5"/>
    <property type="match status" value="1"/>
</dbReference>
<evidence type="ECO:0000256" key="4">
    <source>
        <dbReference type="RuleBase" id="RU362121"/>
    </source>
</evidence>
<dbReference type="PANTHER" id="PTHR46237:SF1">
    <property type="entry name" value="CYTOCHROME B5 REDUCTASE 4"/>
    <property type="match status" value="1"/>
</dbReference>
<feature type="compositionally biased region" description="Polar residues" evidence="5">
    <location>
        <begin position="80"/>
        <end position="105"/>
    </location>
</feature>
<proteinExistence type="inferred from homology"/>
<keyword evidence="2 4" id="KW-0479">Metal-binding</keyword>
<sequence length="229" mass="25048">MAAGESSNDLASLRAEDLDIDAEESYEEVFKKPELPTVSIEDDDVPMFPAPNSAQRQAESSRDVSTSKSQRSMLARELLSSKQKPSVPSRGTSLGLQPPTSTPPTRLNVPGRNKVALQPGCSPLDWARIKNTTDLRVCNILIQGGVTSLLRVTPSELKQHNTRSDAWTALEGKIYNISPYLRFHPGGTDTLMRVAGRDGTRLFYLTHSWVNIDAIIGPAMIGVLIPEHS</sequence>
<dbReference type="PROSITE" id="PS00191">
    <property type="entry name" value="CYTOCHROME_B5_1"/>
    <property type="match status" value="1"/>
</dbReference>
<dbReference type="PROSITE" id="PS50255">
    <property type="entry name" value="CYTOCHROME_B5_2"/>
    <property type="match status" value="1"/>
</dbReference>
<dbReference type="AlphaFoldDB" id="A0AAF0F5S7"/>
<feature type="domain" description="Cytochrome b5 heme-binding" evidence="6">
    <location>
        <begin position="149"/>
        <end position="225"/>
    </location>
</feature>
<dbReference type="SUPFAM" id="SSF55856">
    <property type="entry name" value="Cytochrome b5-like heme/steroid binding domain"/>
    <property type="match status" value="1"/>
</dbReference>
<evidence type="ECO:0000313" key="7">
    <source>
        <dbReference type="EMBL" id="WFD42880.1"/>
    </source>
</evidence>
<evidence type="ECO:0000259" key="6">
    <source>
        <dbReference type="PROSITE" id="PS50255"/>
    </source>
</evidence>
<evidence type="ECO:0000256" key="3">
    <source>
        <dbReference type="ARBA" id="ARBA00023004"/>
    </source>
</evidence>
<keyword evidence="1 4" id="KW-0349">Heme</keyword>
<name>A0AAF0F5S7_9BASI</name>
<evidence type="ECO:0000256" key="5">
    <source>
        <dbReference type="SAM" id="MobiDB-lite"/>
    </source>
</evidence>
<organism evidence="7 8">
    <name type="scientific">Malassezia psittaci</name>
    <dbReference type="NCBI Taxonomy" id="1821823"/>
    <lineage>
        <taxon>Eukaryota</taxon>
        <taxon>Fungi</taxon>
        <taxon>Dikarya</taxon>
        <taxon>Basidiomycota</taxon>
        <taxon>Ustilaginomycotina</taxon>
        <taxon>Malasseziomycetes</taxon>
        <taxon>Malasseziales</taxon>
        <taxon>Malasseziaceae</taxon>
        <taxon>Malassezia</taxon>
    </lineage>
</organism>
<dbReference type="Proteomes" id="UP001214628">
    <property type="component" value="Chromosome 1"/>
</dbReference>
<dbReference type="Pfam" id="PF00173">
    <property type="entry name" value="Cyt-b5"/>
    <property type="match status" value="1"/>
</dbReference>
<dbReference type="EC" id="1.6.2.2" evidence="7"/>
<dbReference type="Gene3D" id="3.10.120.10">
    <property type="entry name" value="Cytochrome b5-like heme/steroid binding domain"/>
    <property type="match status" value="1"/>
</dbReference>
<dbReference type="GO" id="GO:0046872">
    <property type="term" value="F:metal ion binding"/>
    <property type="evidence" value="ECO:0007669"/>
    <property type="project" value="UniProtKB-UniRule"/>
</dbReference>
<feature type="compositionally biased region" description="Polar residues" evidence="5">
    <location>
        <begin position="52"/>
        <end position="72"/>
    </location>
</feature>
<dbReference type="InterPro" id="IPR036400">
    <property type="entry name" value="Cyt_B5-like_heme/steroid_sf"/>
</dbReference>
<gene>
    <name evidence="7" type="ORF">MPSI1_001530</name>
</gene>
<dbReference type="GO" id="GO:0005737">
    <property type="term" value="C:cytoplasm"/>
    <property type="evidence" value="ECO:0007669"/>
    <property type="project" value="TreeGrafter"/>
</dbReference>
<dbReference type="GO" id="GO:0020037">
    <property type="term" value="F:heme binding"/>
    <property type="evidence" value="ECO:0007669"/>
    <property type="project" value="UniProtKB-UniRule"/>
</dbReference>
<dbReference type="EMBL" id="CP118375">
    <property type="protein sequence ID" value="WFD42880.1"/>
    <property type="molecule type" value="Genomic_DNA"/>
</dbReference>
<evidence type="ECO:0000256" key="2">
    <source>
        <dbReference type="ARBA" id="ARBA00022723"/>
    </source>
</evidence>
<protein>
    <submittedName>
        <fullName evidence="7">Cytochrome-b5 reductase</fullName>
        <ecNumber evidence="7">1.6.2.2</ecNumber>
    </submittedName>
</protein>
<dbReference type="GO" id="GO:0090524">
    <property type="term" value="F:cytochrome-b5 reductase activity, acting on NADH"/>
    <property type="evidence" value="ECO:0007669"/>
    <property type="project" value="UniProtKB-EC"/>
</dbReference>
<keyword evidence="3 4" id="KW-0408">Iron</keyword>
<accession>A0AAF0F5S7</accession>
<keyword evidence="8" id="KW-1185">Reference proteome</keyword>
<keyword evidence="7" id="KW-0560">Oxidoreductase</keyword>
<comment type="similarity">
    <text evidence="4">Belongs to the cytochrome b5 family.</text>
</comment>
<dbReference type="InterPro" id="IPR051872">
    <property type="entry name" value="Cytochrome_b5/Flavoprotein_Rdt"/>
</dbReference>
<dbReference type="PANTHER" id="PTHR46237">
    <property type="entry name" value="CYTOCHROME B5 REDUCTASE 4 FAMILY MEMBER"/>
    <property type="match status" value="1"/>
</dbReference>
<feature type="region of interest" description="Disordered" evidence="5">
    <location>
        <begin position="24"/>
        <end position="112"/>
    </location>
</feature>
<dbReference type="InterPro" id="IPR018506">
    <property type="entry name" value="Cyt_B5_heme-BS"/>
</dbReference>